<keyword evidence="6" id="KW-1185">Reference proteome</keyword>
<dbReference type="CDD" id="cd07377">
    <property type="entry name" value="WHTH_GntR"/>
    <property type="match status" value="1"/>
</dbReference>
<evidence type="ECO:0000259" key="4">
    <source>
        <dbReference type="PROSITE" id="PS50949"/>
    </source>
</evidence>
<name>A0A6N9YTH2_9ACTN</name>
<keyword evidence="3" id="KW-0804">Transcription</keyword>
<dbReference type="Pfam" id="PF00392">
    <property type="entry name" value="GntR"/>
    <property type="match status" value="1"/>
</dbReference>
<dbReference type="InterPro" id="IPR050679">
    <property type="entry name" value="Bact_HTH_transcr_reg"/>
</dbReference>
<evidence type="ECO:0000256" key="1">
    <source>
        <dbReference type="ARBA" id="ARBA00023015"/>
    </source>
</evidence>
<dbReference type="Proteomes" id="UP000469185">
    <property type="component" value="Unassembled WGS sequence"/>
</dbReference>
<dbReference type="SMART" id="SM00345">
    <property type="entry name" value="HTH_GNTR"/>
    <property type="match status" value="1"/>
</dbReference>
<dbReference type="PANTHER" id="PTHR44846">
    <property type="entry name" value="MANNOSYL-D-GLYCERATE TRANSPORT/METABOLISM SYSTEM REPRESSOR MNGR-RELATED"/>
    <property type="match status" value="1"/>
</dbReference>
<evidence type="ECO:0000313" key="5">
    <source>
        <dbReference type="EMBL" id="NED98336.1"/>
    </source>
</evidence>
<dbReference type="EMBL" id="JAAGOB010000019">
    <property type="protein sequence ID" value="NED98336.1"/>
    <property type="molecule type" value="Genomic_DNA"/>
</dbReference>
<dbReference type="RefSeq" id="WP_163821130.1">
    <property type="nucleotide sequence ID" value="NZ_JAAGOB010000019.1"/>
</dbReference>
<dbReference type="InterPro" id="IPR036390">
    <property type="entry name" value="WH_DNA-bd_sf"/>
</dbReference>
<dbReference type="Gene3D" id="1.10.10.10">
    <property type="entry name" value="Winged helix-like DNA-binding domain superfamily/Winged helix DNA-binding domain"/>
    <property type="match status" value="1"/>
</dbReference>
<dbReference type="PANTHER" id="PTHR44846:SF17">
    <property type="entry name" value="GNTR-FAMILY TRANSCRIPTIONAL REGULATOR"/>
    <property type="match status" value="1"/>
</dbReference>
<proteinExistence type="predicted"/>
<gene>
    <name evidence="5" type="ORF">G1H11_23835</name>
</gene>
<keyword evidence="2" id="KW-0238">DNA-binding</keyword>
<protein>
    <submittedName>
        <fullName evidence="5">Winged helix-turn-helix transcriptional regulator</fullName>
    </submittedName>
</protein>
<accession>A0A6N9YTH2</accession>
<dbReference type="InterPro" id="IPR036388">
    <property type="entry name" value="WH-like_DNA-bd_sf"/>
</dbReference>
<organism evidence="5 6">
    <name type="scientific">Phytoactinopolyspora alkaliphila</name>
    <dbReference type="NCBI Taxonomy" id="1783498"/>
    <lineage>
        <taxon>Bacteria</taxon>
        <taxon>Bacillati</taxon>
        <taxon>Actinomycetota</taxon>
        <taxon>Actinomycetes</taxon>
        <taxon>Jiangellales</taxon>
        <taxon>Jiangellaceae</taxon>
        <taxon>Phytoactinopolyspora</taxon>
    </lineage>
</organism>
<sequence>MGVPDFDPEGGGPEYLYNRLVAHIEELIRTNELKTGTRLPGERDFAKQFGVSIGTARRATQILRERGLIATLPAKGHYIAAPPPENSAVDVGVDEEQY</sequence>
<keyword evidence="1" id="KW-0805">Transcription regulation</keyword>
<feature type="domain" description="HTH gntR-type" evidence="4">
    <location>
        <begin position="14"/>
        <end position="82"/>
    </location>
</feature>
<evidence type="ECO:0000256" key="2">
    <source>
        <dbReference type="ARBA" id="ARBA00023125"/>
    </source>
</evidence>
<comment type="caution">
    <text evidence="5">The sequence shown here is derived from an EMBL/GenBank/DDBJ whole genome shotgun (WGS) entry which is preliminary data.</text>
</comment>
<dbReference type="SUPFAM" id="SSF46785">
    <property type="entry name" value="Winged helix' DNA-binding domain"/>
    <property type="match status" value="1"/>
</dbReference>
<evidence type="ECO:0000313" key="6">
    <source>
        <dbReference type="Proteomes" id="UP000469185"/>
    </source>
</evidence>
<dbReference type="GO" id="GO:0045892">
    <property type="term" value="P:negative regulation of DNA-templated transcription"/>
    <property type="evidence" value="ECO:0007669"/>
    <property type="project" value="TreeGrafter"/>
</dbReference>
<dbReference type="GO" id="GO:0003700">
    <property type="term" value="F:DNA-binding transcription factor activity"/>
    <property type="evidence" value="ECO:0007669"/>
    <property type="project" value="InterPro"/>
</dbReference>
<dbReference type="AlphaFoldDB" id="A0A6N9YTH2"/>
<dbReference type="InterPro" id="IPR000524">
    <property type="entry name" value="Tscrpt_reg_HTH_GntR"/>
</dbReference>
<dbReference type="PROSITE" id="PS50949">
    <property type="entry name" value="HTH_GNTR"/>
    <property type="match status" value="1"/>
</dbReference>
<evidence type="ECO:0000256" key="3">
    <source>
        <dbReference type="ARBA" id="ARBA00023163"/>
    </source>
</evidence>
<reference evidence="5 6" key="1">
    <citation type="submission" date="2020-02" db="EMBL/GenBank/DDBJ databases">
        <authorList>
            <person name="Li X.-J."/>
            <person name="Feng X.-M."/>
        </authorList>
    </citation>
    <scope>NUCLEOTIDE SEQUENCE [LARGE SCALE GENOMIC DNA]</scope>
    <source>
        <strain evidence="5 6">CGMCC 4.7225</strain>
    </source>
</reference>
<dbReference type="GO" id="GO:0003677">
    <property type="term" value="F:DNA binding"/>
    <property type="evidence" value="ECO:0007669"/>
    <property type="project" value="UniProtKB-KW"/>
</dbReference>